<feature type="region of interest" description="Disordered" evidence="2">
    <location>
        <begin position="65"/>
        <end position="111"/>
    </location>
</feature>
<reference evidence="3" key="1">
    <citation type="submission" date="2022-10" db="EMBL/GenBank/DDBJ databases">
        <title>Puccinia triticina Genome sequencing and assembly.</title>
        <authorList>
            <person name="Li C."/>
        </authorList>
    </citation>
    <scope>NUCLEOTIDE SEQUENCE</scope>
    <source>
        <strain evidence="3">Pt15</strain>
    </source>
</reference>
<dbReference type="PANTHER" id="PTHR12790">
    <property type="entry name" value="TRANSCRIPTION INITIATION FACTOR IA RRN3"/>
    <property type="match status" value="1"/>
</dbReference>
<feature type="region of interest" description="Disordered" evidence="2">
    <location>
        <begin position="377"/>
        <end position="425"/>
    </location>
</feature>
<evidence type="ECO:0000256" key="1">
    <source>
        <dbReference type="ARBA" id="ARBA00010098"/>
    </source>
</evidence>
<dbReference type="GeneID" id="77810115"/>
<dbReference type="InterPro" id="IPR007991">
    <property type="entry name" value="RNA_pol_I_trans_ini_fac_RRN3"/>
</dbReference>
<feature type="region of interest" description="Disordered" evidence="2">
    <location>
        <begin position="463"/>
        <end position="482"/>
    </location>
</feature>
<feature type="compositionally biased region" description="Basic and acidic residues" evidence="2">
    <location>
        <begin position="100"/>
        <end position="111"/>
    </location>
</feature>
<dbReference type="RefSeq" id="XP_053020439.1">
    <property type="nucleotide sequence ID" value="XM_053169220.1"/>
</dbReference>
<proteinExistence type="inferred from homology"/>
<dbReference type="Proteomes" id="UP001164743">
    <property type="component" value="Chromosome 5A"/>
</dbReference>
<accession>A0ABY7CI20</accession>
<dbReference type="Pfam" id="PF05327">
    <property type="entry name" value="RRN3"/>
    <property type="match status" value="1"/>
</dbReference>
<dbReference type="PANTHER" id="PTHR12790:SF0">
    <property type="entry name" value="RNA POLYMERASE I-SPECIFIC TRANSCRIPTION INITIATION FACTOR RRN3-RELATED"/>
    <property type="match status" value="1"/>
</dbReference>
<evidence type="ECO:0000313" key="3">
    <source>
        <dbReference type="EMBL" id="WAQ84884.1"/>
    </source>
</evidence>
<protein>
    <submittedName>
        <fullName evidence="3">Uncharacterized protein</fullName>
    </submittedName>
</protein>
<gene>
    <name evidence="3" type="ORF">PtA15_5A457</name>
</gene>
<evidence type="ECO:0000256" key="2">
    <source>
        <dbReference type="SAM" id="MobiDB-lite"/>
    </source>
</evidence>
<sequence>MLCDMCVPAGQRGCRKSQLRPLALAPGGQLSQTTKNDDQRPGGEMALLMPTTTTLPQDLSKNIISTNKLPSNIPSSSQASSSTNPVNPKSKKRASFITFNHDDPPLKKIRTQEEPPSFDLFDLSANDTLRQGMYLNFINTAFTERANGKFERYDQLLGQFDPLISPQSPQDSNPPNVSMTRVQGWLSALTSMVSQLDRSHSHLVEKVLRLPWTVLDDQFANTFSRFANGLVTARCEWIQITLENIVQGFHYNTIPLEHRSALLPSSVNRRLIYLRLHSLLRSILRLIPTLPATLWPILTLYFPKKRDNLDEHVCYLCNLLKVASYCPDLNAKIVNFCLKKCLKIDIDIQVEVEEWEDEEGRLEEEIFGKPIEDAFEKSWTEDDGQESDADEEDVDDEEVDFDDLSSDEGCPSDEENEKNLKAPSPNSVRKVKKLAAKLDGMLRCIFDHLQQISVGVALKPTTATTTTPAETDEHSGQSKDQTLVAVEDPQRREEREGLFDVILSNFESSILRTRRTRHVQFILFWYASLDSTFADSLLATLVETGLYETDKNSTTVSTRVAAVSYIASLISRAKYIDKHVTRHVVSLLCARLEFGLAQANKMNVSEHVVWYAVAQAIFYIFCFRWKDLLVEDDDEEEQDEANELSIHFSRPKKFNDRWLSGLKILERAIISPLNPLKTCADTVKKQQESREGHGQESIDAIKDPKPAKFDDLDRFDLALGVVLLAELGEHQPDLARRGRRKKPAAPSAARLIVLRTGRR</sequence>
<feature type="region of interest" description="Disordered" evidence="2">
    <location>
        <begin position="25"/>
        <end position="45"/>
    </location>
</feature>
<name>A0ABY7CI20_9BASI</name>
<organism evidence="3 4">
    <name type="scientific">Puccinia triticina</name>
    <dbReference type="NCBI Taxonomy" id="208348"/>
    <lineage>
        <taxon>Eukaryota</taxon>
        <taxon>Fungi</taxon>
        <taxon>Dikarya</taxon>
        <taxon>Basidiomycota</taxon>
        <taxon>Pucciniomycotina</taxon>
        <taxon>Pucciniomycetes</taxon>
        <taxon>Pucciniales</taxon>
        <taxon>Pucciniaceae</taxon>
        <taxon>Puccinia</taxon>
    </lineage>
</organism>
<evidence type="ECO:0000313" key="4">
    <source>
        <dbReference type="Proteomes" id="UP001164743"/>
    </source>
</evidence>
<comment type="similarity">
    <text evidence="1">Belongs to the RRN3 family.</text>
</comment>
<feature type="compositionally biased region" description="Acidic residues" evidence="2">
    <location>
        <begin position="381"/>
        <end position="416"/>
    </location>
</feature>
<keyword evidence="4" id="KW-1185">Reference proteome</keyword>
<feature type="compositionally biased region" description="Low complexity" evidence="2">
    <location>
        <begin position="70"/>
        <end position="87"/>
    </location>
</feature>
<dbReference type="EMBL" id="CP110425">
    <property type="protein sequence ID" value="WAQ84884.1"/>
    <property type="molecule type" value="Genomic_DNA"/>
</dbReference>